<feature type="region of interest" description="Disordered" evidence="1">
    <location>
        <begin position="24"/>
        <end position="47"/>
    </location>
</feature>
<dbReference type="AlphaFoldDB" id="A0A1D1Y1V8"/>
<sequence length="286" mass="31076">PPSPSPPLSSSSIHTIGHSIPLVHSDSQKTEVAEDQPPISSSSSSSSYSLSYLSIEHCSNLRSLGDGLLRCPLRVLEVLRIEYCRELESLPEGGFRHLTSLKSLTMKFCPKLSWPSSSVVTGEVFLPSSLEQVAIYGCTDTVAELLPVRSLQKLSSLRRLDVSVGTSSDRVAGFRELTSLTSLGIYDGGHLNSEALSICLQGLTSLEYLSIFDCPLMTTLPSEEVLRRLTALKQLRIWSCEQMTSLGGIHALISLKELAICDCPKLLHLVEAATSPPRSSLPLRGR</sequence>
<dbReference type="InterPro" id="IPR032675">
    <property type="entry name" value="LRR_dom_sf"/>
</dbReference>
<name>A0A1D1Y1V8_9ARAE</name>
<proteinExistence type="predicted"/>
<feature type="non-terminal residue" evidence="2">
    <location>
        <position position="1"/>
    </location>
</feature>
<reference evidence="2" key="1">
    <citation type="submission" date="2015-07" db="EMBL/GenBank/DDBJ databases">
        <title>Transcriptome Assembly of Anthurium amnicola.</title>
        <authorList>
            <person name="Suzuki J."/>
        </authorList>
    </citation>
    <scope>NUCLEOTIDE SEQUENCE</scope>
</reference>
<accession>A0A1D1Y1V8</accession>
<organism evidence="2">
    <name type="scientific">Anthurium amnicola</name>
    <dbReference type="NCBI Taxonomy" id="1678845"/>
    <lineage>
        <taxon>Eukaryota</taxon>
        <taxon>Viridiplantae</taxon>
        <taxon>Streptophyta</taxon>
        <taxon>Embryophyta</taxon>
        <taxon>Tracheophyta</taxon>
        <taxon>Spermatophyta</taxon>
        <taxon>Magnoliopsida</taxon>
        <taxon>Liliopsida</taxon>
        <taxon>Araceae</taxon>
        <taxon>Pothoideae</taxon>
        <taxon>Potheae</taxon>
        <taxon>Anthurium</taxon>
    </lineage>
</organism>
<evidence type="ECO:0000256" key="1">
    <source>
        <dbReference type="SAM" id="MobiDB-lite"/>
    </source>
</evidence>
<dbReference type="Gene3D" id="3.80.10.10">
    <property type="entry name" value="Ribonuclease Inhibitor"/>
    <property type="match status" value="2"/>
</dbReference>
<protein>
    <submittedName>
        <fullName evidence="2">Putative disease resistance protein RGA4</fullName>
    </submittedName>
</protein>
<dbReference type="PANTHER" id="PTHR36766">
    <property type="entry name" value="PLANT BROAD-SPECTRUM MILDEW RESISTANCE PROTEIN RPW8"/>
    <property type="match status" value="1"/>
</dbReference>
<evidence type="ECO:0000313" key="2">
    <source>
        <dbReference type="EMBL" id="JAT48619.1"/>
    </source>
</evidence>
<dbReference type="SUPFAM" id="SSF52058">
    <property type="entry name" value="L domain-like"/>
    <property type="match status" value="1"/>
</dbReference>
<dbReference type="PANTHER" id="PTHR36766:SF70">
    <property type="entry name" value="DISEASE RESISTANCE PROTEIN RGA4"/>
    <property type="match status" value="1"/>
</dbReference>
<dbReference type="EMBL" id="GDJX01019317">
    <property type="protein sequence ID" value="JAT48619.1"/>
    <property type="molecule type" value="Transcribed_RNA"/>
</dbReference>
<gene>
    <name evidence="2" type="primary">RGA4_14</name>
    <name evidence="2" type="ORF">g.119536</name>
</gene>